<keyword evidence="2" id="KW-0479">Metal-binding</keyword>
<dbReference type="PANTHER" id="PTHR46594:SF4">
    <property type="entry name" value="P-TYPE CATION-TRANSPORTING ATPASE"/>
    <property type="match status" value="1"/>
</dbReference>
<evidence type="ECO:0000313" key="4">
    <source>
        <dbReference type="EMBL" id="ANZ66788.1"/>
    </source>
</evidence>
<name>A0A1B2IXQ6_9LACO</name>
<dbReference type="CDD" id="cd00371">
    <property type="entry name" value="HMA"/>
    <property type="match status" value="1"/>
</dbReference>
<dbReference type="InterPro" id="IPR017969">
    <property type="entry name" value="Heavy-metal-associated_CS"/>
</dbReference>
<dbReference type="AlphaFoldDB" id="A0A1B2IXQ6"/>
<protein>
    <recommendedName>
        <fullName evidence="1">Copper chaperone CopZ</fullName>
    </recommendedName>
</protein>
<gene>
    <name evidence="4" type="ORF">AYR63_06330</name>
</gene>
<dbReference type="PROSITE" id="PS01047">
    <property type="entry name" value="HMA_1"/>
    <property type="match status" value="1"/>
</dbReference>
<dbReference type="PRINTS" id="PR00946">
    <property type="entry name" value="HGSCAVENGER"/>
</dbReference>
<dbReference type="KEGG" id="lpd:AYR62_11870"/>
<dbReference type="PANTHER" id="PTHR46594">
    <property type="entry name" value="P-TYPE CATION-TRANSPORTING ATPASE"/>
    <property type="match status" value="1"/>
</dbReference>
<organism evidence="4 5">
    <name type="scientific">Secundilactobacillus paracollinoides</name>
    <dbReference type="NCBI Taxonomy" id="240427"/>
    <lineage>
        <taxon>Bacteria</taxon>
        <taxon>Bacillati</taxon>
        <taxon>Bacillota</taxon>
        <taxon>Bacilli</taxon>
        <taxon>Lactobacillales</taxon>
        <taxon>Lactobacillaceae</taxon>
        <taxon>Secundilactobacillus</taxon>
    </lineage>
</organism>
<dbReference type="STRING" id="240427.AYR62_11870"/>
<dbReference type="InterPro" id="IPR001802">
    <property type="entry name" value="MerP/CopZ"/>
</dbReference>
<keyword evidence="5" id="KW-1185">Reference proteome</keyword>
<evidence type="ECO:0000259" key="3">
    <source>
        <dbReference type="PROSITE" id="PS50846"/>
    </source>
</evidence>
<dbReference type="InterPro" id="IPR036163">
    <property type="entry name" value="HMA_dom_sf"/>
</dbReference>
<evidence type="ECO:0000313" key="5">
    <source>
        <dbReference type="Proteomes" id="UP000093267"/>
    </source>
</evidence>
<accession>A0A1B2IXQ6</accession>
<dbReference type="SUPFAM" id="SSF55008">
    <property type="entry name" value="HMA, heavy metal-associated domain"/>
    <property type="match status" value="1"/>
</dbReference>
<proteinExistence type="predicted"/>
<dbReference type="EMBL" id="CP014924">
    <property type="protein sequence ID" value="ANZ66788.1"/>
    <property type="molecule type" value="Genomic_DNA"/>
</dbReference>
<evidence type="ECO:0000256" key="1">
    <source>
        <dbReference type="ARBA" id="ARBA00015313"/>
    </source>
</evidence>
<evidence type="ECO:0000256" key="2">
    <source>
        <dbReference type="ARBA" id="ARBA00022723"/>
    </source>
</evidence>
<dbReference type="RefSeq" id="WP_054711864.1">
    <property type="nucleotide sequence ID" value="NZ_CP014912.1"/>
</dbReference>
<dbReference type="GO" id="GO:0046872">
    <property type="term" value="F:metal ion binding"/>
    <property type="evidence" value="ECO:0007669"/>
    <property type="project" value="UniProtKB-KW"/>
</dbReference>
<dbReference type="Gene3D" id="3.30.70.100">
    <property type="match status" value="1"/>
</dbReference>
<dbReference type="Proteomes" id="UP000093267">
    <property type="component" value="Chromosome"/>
</dbReference>
<dbReference type="OrthoDB" id="2721717at2"/>
<dbReference type="PROSITE" id="PS50846">
    <property type="entry name" value="HMA_2"/>
    <property type="match status" value="1"/>
</dbReference>
<reference evidence="4 5" key="1">
    <citation type="submission" date="2016-03" db="EMBL/GenBank/DDBJ databases">
        <title>Pediococcus and Lactobacillus from brewery environment - whole genome sequencing and assembly.</title>
        <authorList>
            <person name="Behr J."/>
            <person name="Geissler A.J."/>
            <person name="Vogel R.F."/>
        </authorList>
    </citation>
    <scope>NUCLEOTIDE SEQUENCE [LARGE SCALE GENOMIC DNA]</scope>
    <source>
        <strain evidence="4 5">TMW 1.1995</strain>
    </source>
</reference>
<sequence>MTKRAVLQLDGLTCPSCMTKIQSAVSKHPGVEKAQVLFNASKVKVDFDDSQTTADELAEVITKLGYTVEHIKVKAEA</sequence>
<dbReference type="Pfam" id="PF00403">
    <property type="entry name" value="HMA"/>
    <property type="match status" value="1"/>
</dbReference>
<dbReference type="FunFam" id="3.30.70.100:FF:000001">
    <property type="entry name" value="ATPase copper transporting beta"/>
    <property type="match status" value="1"/>
</dbReference>
<feature type="domain" description="HMA" evidence="3">
    <location>
        <begin position="3"/>
        <end position="69"/>
    </location>
</feature>
<dbReference type="InterPro" id="IPR006121">
    <property type="entry name" value="HMA_dom"/>
</dbReference>